<reference evidence="1 2" key="1">
    <citation type="submission" date="2017-01" db="EMBL/GenBank/DDBJ databases">
        <title>Novel large sulfur bacteria in the metagenomes of groundwater-fed chemosynthetic microbial mats in the Lake Huron basin.</title>
        <authorList>
            <person name="Sharrar A.M."/>
            <person name="Flood B.E."/>
            <person name="Bailey J.V."/>
            <person name="Jones D.S."/>
            <person name="Biddanda B."/>
            <person name="Ruberg S.A."/>
            <person name="Marcus D.N."/>
            <person name="Dick G.J."/>
        </authorList>
    </citation>
    <scope>NUCLEOTIDE SEQUENCE [LARGE SCALE GENOMIC DNA]</scope>
    <source>
        <strain evidence="1">A8</strain>
    </source>
</reference>
<evidence type="ECO:0000313" key="2">
    <source>
        <dbReference type="Proteomes" id="UP000192491"/>
    </source>
</evidence>
<sequence length="93" mass="10748">TSLWSDYWSEDERGEFASWLAENPEEGDVVPKSGGVRKIRWSRKGMGKRGGVRVIYYNRLANGEIWLLLIYAKNKNENIPAHVLKAIKEELEQ</sequence>
<dbReference type="AlphaFoldDB" id="A0A1Y1Q874"/>
<proteinExistence type="predicted"/>
<organism evidence="1 2">
    <name type="scientific">Thiothrix lacustris</name>
    <dbReference type="NCBI Taxonomy" id="525917"/>
    <lineage>
        <taxon>Bacteria</taxon>
        <taxon>Pseudomonadati</taxon>
        <taxon>Pseudomonadota</taxon>
        <taxon>Gammaproteobacteria</taxon>
        <taxon>Thiotrichales</taxon>
        <taxon>Thiotrichaceae</taxon>
        <taxon>Thiothrix</taxon>
    </lineage>
</organism>
<dbReference type="InterPro" id="IPR009387">
    <property type="entry name" value="HigB-2"/>
</dbReference>
<comment type="caution">
    <text evidence="1">The sequence shown here is derived from an EMBL/GenBank/DDBJ whole genome shotgun (WGS) entry which is preliminary data.</text>
</comment>
<dbReference type="Proteomes" id="UP000192491">
    <property type="component" value="Unassembled WGS sequence"/>
</dbReference>
<feature type="non-terminal residue" evidence="1">
    <location>
        <position position="1"/>
    </location>
</feature>
<dbReference type="EMBL" id="MTEJ01000708">
    <property type="protein sequence ID" value="OQW99218.1"/>
    <property type="molecule type" value="Genomic_DNA"/>
</dbReference>
<accession>A0A1Y1Q874</accession>
<evidence type="ECO:0000313" key="1">
    <source>
        <dbReference type="EMBL" id="OQW99218.1"/>
    </source>
</evidence>
<protein>
    <submittedName>
        <fullName evidence="1">Transcriptional regulator</fullName>
    </submittedName>
</protein>
<dbReference type="Pfam" id="PF06296">
    <property type="entry name" value="RelE"/>
    <property type="match status" value="1"/>
</dbReference>
<dbReference type="PIRSF" id="PIRSF039032">
    <property type="entry name" value="HigB-2"/>
    <property type="match status" value="1"/>
</dbReference>
<gene>
    <name evidence="1" type="ORF">BWK73_50905</name>
</gene>
<name>A0A1Y1Q874_9GAMM</name>